<feature type="signal peptide" evidence="11">
    <location>
        <begin position="1"/>
        <end position="20"/>
    </location>
</feature>
<evidence type="ECO:0000256" key="2">
    <source>
        <dbReference type="ARBA" id="ARBA00007246"/>
    </source>
</evidence>
<comment type="caution">
    <text evidence="14">The sequence shown here is derived from an EMBL/GenBank/DDBJ whole genome shotgun (WGS) entry which is preliminary data.</text>
</comment>
<dbReference type="NCBIfam" id="NF037980">
    <property type="entry name" value="T2SS_GspK"/>
    <property type="match status" value="1"/>
</dbReference>
<organism evidence="14 15">
    <name type="scientific">Pseudoalteromonas fenneropenaei</name>
    <dbReference type="NCBI Taxonomy" id="1737459"/>
    <lineage>
        <taxon>Bacteria</taxon>
        <taxon>Pseudomonadati</taxon>
        <taxon>Pseudomonadota</taxon>
        <taxon>Gammaproteobacteria</taxon>
        <taxon>Alteromonadales</taxon>
        <taxon>Pseudoalteromonadaceae</taxon>
        <taxon>Pseudoalteromonas</taxon>
    </lineage>
</organism>
<evidence type="ECO:0000259" key="12">
    <source>
        <dbReference type="Pfam" id="PF03934"/>
    </source>
</evidence>
<keyword evidence="6" id="KW-0812">Transmembrane</keyword>
<dbReference type="InterPro" id="IPR049031">
    <property type="entry name" value="T2SSK_SAM-like_1st"/>
</dbReference>
<evidence type="ECO:0000256" key="3">
    <source>
        <dbReference type="ARBA" id="ARBA00022448"/>
    </source>
</evidence>
<keyword evidence="9 10" id="KW-0472">Membrane</keyword>
<evidence type="ECO:0000256" key="6">
    <source>
        <dbReference type="ARBA" id="ARBA00022692"/>
    </source>
</evidence>
<evidence type="ECO:0000313" key="14">
    <source>
        <dbReference type="EMBL" id="MFC3034814.1"/>
    </source>
</evidence>
<keyword evidence="4 10" id="KW-1003">Cell membrane</keyword>
<dbReference type="Gene3D" id="1.10.40.60">
    <property type="entry name" value="EpsJ-like"/>
    <property type="match status" value="2"/>
</dbReference>
<dbReference type="PANTHER" id="PTHR38831">
    <property type="entry name" value="TYPE II SECRETION SYSTEM PROTEIN K"/>
    <property type="match status" value="1"/>
</dbReference>
<reference evidence="15" key="1">
    <citation type="journal article" date="2019" name="Int. J. Syst. Evol. Microbiol.">
        <title>The Global Catalogue of Microorganisms (GCM) 10K type strain sequencing project: providing services to taxonomists for standard genome sequencing and annotation.</title>
        <authorList>
            <consortium name="The Broad Institute Genomics Platform"/>
            <consortium name="The Broad Institute Genome Sequencing Center for Infectious Disease"/>
            <person name="Wu L."/>
            <person name="Ma J."/>
        </authorList>
    </citation>
    <scope>NUCLEOTIDE SEQUENCE [LARGE SCALE GENOMIC DNA]</scope>
    <source>
        <strain evidence="15">KCTC 42730</strain>
    </source>
</reference>
<evidence type="ECO:0000256" key="1">
    <source>
        <dbReference type="ARBA" id="ARBA00004533"/>
    </source>
</evidence>
<comment type="similarity">
    <text evidence="2 10">Belongs to the GSP K family.</text>
</comment>
<evidence type="ECO:0000256" key="5">
    <source>
        <dbReference type="ARBA" id="ARBA00022519"/>
    </source>
</evidence>
<evidence type="ECO:0000256" key="8">
    <source>
        <dbReference type="ARBA" id="ARBA00022989"/>
    </source>
</evidence>
<dbReference type="SUPFAM" id="SSF158544">
    <property type="entry name" value="GspK insert domain-like"/>
    <property type="match status" value="2"/>
</dbReference>
<evidence type="ECO:0000256" key="10">
    <source>
        <dbReference type="PIRNR" id="PIRNR002786"/>
    </source>
</evidence>
<keyword evidence="8" id="KW-1133">Transmembrane helix</keyword>
<dbReference type="Gene3D" id="3.30.1300.30">
    <property type="entry name" value="GSPII I/J protein-like"/>
    <property type="match status" value="1"/>
</dbReference>
<keyword evidence="3 10" id="KW-0813">Transport</keyword>
<evidence type="ECO:0000256" key="9">
    <source>
        <dbReference type="ARBA" id="ARBA00023136"/>
    </source>
</evidence>
<keyword evidence="7" id="KW-0653">Protein transport</keyword>
<feature type="chain" id="PRO_5045926633" description="Type II secretion system protein K" evidence="11">
    <location>
        <begin position="21"/>
        <end position="329"/>
    </location>
</feature>
<sequence>MAIKQRGAALVIVLFIVALAATIAADMAVNLMVQVQKTTNIQQHQQSKWYAYATEELAKKVLVEVKKQDKEQVNLSQVWATENEPYPVDGGYLKVKLTDLRACLNLNALAQPPAAQDNKSSEGQNPAHRALLHLLQNIEELNNEESEEALADSVYDWLDEDNITYRSGAEEDDYMANRTPYMTANNLFAAVSELRVVKGFNPLVMEKLLPYVCVIPGNTELILNVNTLQPEQAMLITALAPGVSQAGAEAALAARPEKGFEKVSDFIEELKKQGAKDVQTLDKVFTVNSNYFQLVAVAFFNERRFTMTSTLAVKDGQVTVLARKFGGVQ</sequence>
<protein>
    <recommendedName>
        <fullName evidence="10">Type II secretion system protein K</fullName>
    </recommendedName>
</protein>
<evidence type="ECO:0000256" key="4">
    <source>
        <dbReference type="ARBA" id="ARBA00022475"/>
    </source>
</evidence>
<feature type="domain" description="T2SS protein K second SAM-like" evidence="12">
    <location>
        <begin position="223"/>
        <end position="287"/>
    </location>
</feature>
<evidence type="ECO:0000256" key="7">
    <source>
        <dbReference type="ARBA" id="ARBA00022927"/>
    </source>
</evidence>
<dbReference type="InterPro" id="IPR045584">
    <property type="entry name" value="Pilin-like"/>
</dbReference>
<keyword evidence="15" id="KW-1185">Reference proteome</keyword>
<dbReference type="Proteomes" id="UP001595453">
    <property type="component" value="Unassembled WGS sequence"/>
</dbReference>
<dbReference type="InterPro" id="IPR038072">
    <property type="entry name" value="GspK_central_sf"/>
</dbReference>
<evidence type="ECO:0000259" key="13">
    <source>
        <dbReference type="Pfam" id="PF21687"/>
    </source>
</evidence>
<evidence type="ECO:0000313" key="15">
    <source>
        <dbReference type="Proteomes" id="UP001595453"/>
    </source>
</evidence>
<comment type="subcellular location">
    <subcellularLocation>
        <location evidence="1 10">Cell inner membrane</location>
    </subcellularLocation>
</comment>
<feature type="domain" description="T2SS protein K first SAM-like" evidence="13">
    <location>
        <begin position="102"/>
        <end position="216"/>
    </location>
</feature>
<evidence type="ECO:0000256" key="11">
    <source>
        <dbReference type="SAM" id="SignalP"/>
    </source>
</evidence>
<keyword evidence="5 10" id="KW-0997">Cell inner membrane</keyword>
<dbReference type="PIRSF" id="PIRSF002786">
    <property type="entry name" value="XcpX"/>
    <property type="match status" value="1"/>
</dbReference>
<dbReference type="RefSeq" id="WP_377128814.1">
    <property type="nucleotide sequence ID" value="NZ_JBHRSD010000048.1"/>
</dbReference>
<keyword evidence="11" id="KW-0732">Signal</keyword>
<dbReference type="Pfam" id="PF21687">
    <property type="entry name" value="T2SSK_1st"/>
    <property type="match status" value="1"/>
</dbReference>
<proteinExistence type="inferred from homology"/>
<name>A0ABV7CQ66_9GAMM</name>
<accession>A0ABV7CQ66</accession>
<gene>
    <name evidence="14" type="primary">gspK</name>
    <name evidence="14" type="ORF">ACFOEE_20100</name>
</gene>
<dbReference type="InterPro" id="IPR049179">
    <property type="entry name" value="T2SSK_SAM-like_2nd"/>
</dbReference>
<dbReference type="InterPro" id="IPR005628">
    <property type="entry name" value="GspK"/>
</dbReference>
<dbReference type="EMBL" id="JBHRSD010000048">
    <property type="protein sequence ID" value="MFC3034814.1"/>
    <property type="molecule type" value="Genomic_DNA"/>
</dbReference>
<dbReference type="PANTHER" id="PTHR38831:SF1">
    <property type="entry name" value="TYPE II SECRETION SYSTEM PROTEIN K-RELATED"/>
    <property type="match status" value="1"/>
</dbReference>
<dbReference type="SUPFAM" id="SSF54523">
    <property type="entry name" value="Pili subunits"/>
    <property type="match status" value="1"/>
</dbReference>
<dbReference type="Pfam" id="PF03934">
    <property type="entry name" value="T2SSK"/>
    <property type="match status" value="1"/>
</dbReference>